<dbReference type="NCBIfam" id="NF008805">
    <property type="entry name" value="PRK11824.1"/>
    <property type="match status" value="1"/>
</dbReference>
<dbReference type="NCBIfam" id="TIGR03591">
    <property type="entry name" value="polynuc_phos"/>
    <property type="match status" value="1"/>
</dbReference>
<dbReference type="InterPro" id="IPR036345">
    <property type="entry name" value="ExoRNase_PH_dom2_sf"/>
</dbReference>
<dbReference type="GO" id="GO:0003723">
    <property type="term" value="F:RNA binding"/>
    <property type="evidence" value="ECO:0007669"/>
    <property type="project" value="UniProtKB-KW"/>
</dbReference>
<dbReference type="InterPro" id="IPR020568">
    <property type="entry name" value="Ribosomal_Su5_D2-typ_SF"/>
</dbReference>
<dbReference type="GO" id="GO:0004654">
    <property type="term" value="F:polyribonucleotide nucleotidyltransferase activity"/>
    <property type="evidence" value="ECO:0007669"/>
    <property type="project" value="UniProtKB-UniRule"/>
</dbReference>
<keyword evidence="3" id="KW-0548">Nucleotidyltransferase</keyword>
<dbReference type="InterPro" id="IPR027408">
    <property type="entry name" value="PNPase/RNase_PH_dom_sf"/>
</dbReference>
<keyword evidence="2 7" id="KW-0808">Transferase</keyword>
<dbReference type="GO" id="GO:0000175">
    <property type="term" value="F:3'-5'-RNA exonuclease activity"/>
    <property type="evidence" value="ECO:0007669"/>
    <property type="project" value="TreeGrafter"/>
</dbReference>
<evidence type="ECO:0000256" key="5">
    <source>
        <dbReference type="NCBIfam" id="TIGR03591"/>
    </source>
</evidence>
<feature type="non-terminal residue" evidence="7">
    <location>
        <position position="498"/>
    </location>
</feature>
<name>A0A1G2FZ64_9BACT</name>
<evidence type="ECO:0000313" key="7">
    <source>
        <dbReference type="EMBL" id="OGZ43359.1"/>
    </source>
</evidence>
<dbReference type="SUPFAM" id="SSF46915">
    <property type="entry name" value="Polynucleotide phosphorylase/guanosine pentaphosphate synthase (PNPase/GPSI), domain 3"/>
    <property type="match status" value="1"/>
</dbReference>
<dbReference type="SUPFAM" id="SSF55666">
    <property type="entry name" value="Ribonuclease PH domain 2-like"/>
    <property type="match status" value="2"/>
</dbReference>
<dbReference type="GO" id="GO:0005829">
    <property type="term" value="C:cytosol"/>
    <property type="evidence" value="ECO:0007669"/>
    <property type="project" value="TreeGrafter"/>
</dbReference>
<dbReference type="GO" id="GO:0006402">
    <property type="term" value="P:mRNA catabolic process"/>
    <property type="evidence" value="ECO:0007669"/>
    <property type="project" value="UniProtKB-UniRule"/>
</dbReference>
<evidence type="ECO:0000256" key="1">
    <source>
        <dbReference type="ARBA" id="ARBA00012416"/>
    </source>
</evidence>
<evidence type="ECO:0000259" key="6">
    <source>
        <dbReference type="Pfam" id="PF01138"/>
    </source>
</evidence>
<evidence type="ECO:0000313" key="8">
    <source>
        <dbReference type="Proteomes" id="UP000177785"/>
    </source>
</evidence>
<feature type="domain" description="Exoribonuclease phosphorolytic" evidence="6">
    <location>
        <begin position="316"/>
        <end position="450"/>
    </location>
</feature>
<dbReference type="InterPro" id="IPR036456">
    <property type="entry name" value="PNPase_PH_RNA-bd_sf"/>
</dbReference>
<accession>A0A1G2FZ64</accession>
<dbReference type="Pfam" id="PF01138">
    <property type="entry name" value="RNase_PH"/>
    <property type="match status" value="2"/>
</dbReference>
<sequence>MQKKEFSTEIGGKTLTATFSDLADQAHGSVILTLGNTSILATAVISSKKREGIDFFPLVVDYEEKFYATGAILGSRFMRREGRPSDEAILGGRAVDRTIRPLFDQRIRNEVQVIITVLSLDKEDPDILAINAASLALATSNIPWNGPASAVRIGLMKDSEDFVINPARDADGFALDATICGKDGNINMIEASAHEASEDNMTKALTRASEEIEKLQKFQEKIVKEIGKEKTVIDLKDPSDELKNLFAEHVAGKLKEAIFKEWKTSTLRGDWLILLKEKLPEESSFGDLYYEHQVDELVHKEALEKGERADGRGFDELRALEAHAGGVSPVLHGTGIFYRGGTHVLSVLTLGGPRDAQLIEGMEIQGSKRFMHHYNFPPFSGGETGKMGGTNRRMIGHGALAEKALVPIIPPKDSFPYTIRIVSESMASNGSTSMASVCASSIALMDAGVPIAKPAAGIAMGLMMEGKKYKVLTDIQGPEDHHGDMDFKVAGTRDGITA</sequence>
<feature type="domain" description="Exoribonuclease phosphorolytic" evidence="6">
    <location>
        <begin position="15"/>
        <end position="143"/>
    </location>
</feature>
<gene>
    <name evidence="7" type="ORF">A2756_05060</name>
</gene>
<dbReference type="SUPFAM" id="SSF54211">
    <property type="entry name" value="Ribosomal protein S5 domain 2-like"/>
    <property type="match status" value="2"/>
</dbReference>
<organism evidence="7 8">
    <name type="scientific">Candidatus Ryanbacteria bacterium RIFCSPHIGHO2_01_FULL_48_27</name>
    <dbReference type="NCBI Taxonomy" id="1802115"/>
    <lineage>
        <taxon>Bacteria</taxon>
        <taxon>Candidatus Ryaniibacteriota</taxon>
    </lineage>
</organism>
<evidence type="ECO:0000256" key="2">
    <source>
        <dbReference type="ARBA" id="ARBA00022679"/>
    </source>
</evidence>
<dbReference type="GO" id="GO:0006396">
    <property type="term" value="P:RNA processing"/>
    <property type="evidence" value="ECO:0007669"/>
    <property type="project" value="InterPro"/>
</dbReference>
<dbReference type="EC" id="2.7.7.8" evidence="1 5"/>
<comment type="caution">
    <text evidence="7">The sequence shown here is derived from an EMBL/GenBank/DDBJ whole genome shotgun (WGS) entry which is preliminary data.</text>
</comment>
<evidence type="ECO:0000256" key="4">
    <source>
        <dbReference type="ARBA" id="ARBA00022884"/>
    </source>
</evidence>
<dbReference type="STRING" id="1802115.A2756_05060"/>
<dbReference type="PANTHER" id="PTHR11252">
    <property type="entry name" value="POLYRIBONUCLEOTIDE NUCLEOTIDYLTRANSFERASE"/>
    <property type="match status" value="1"/>
</dbReference>
<dbReference type="Proteomes" id="UP000177785">
    <property type="component" value="Unassembled WGS sequence"/>
</dbReference>
<protein>
    <recommendedName>
        <fullName evidence="1 5">Polyribonucleotide nucleotidyltransferase</fullName>
        <ecNumber evidence="1 5">2.7.7.8</ecNumber>
    </recommendedName>
</protein>
<dbReference type="InterPro" id="IPR001247">
    <property type="entry name" value="ExoRNase_PH_dom1"/>
</dbReference>
<dbReference type="Gene3D" id="3.30.230.70">
    <property type="entry name" value="GHMP Kinase, N-terminal domain"/>
    <property type="match status" value="2"/>
</dbReference>
<evidence type="ECO:0000256" key="3">
    <source>
        <dbReference type="ARBA" id="ARBA00022695"/>
    </source>
</evidence>
<dbReference type="AlphaFoldDB" id="A0A1G2FZ64"/>
<dbReference type="EMBL" id="MHNL01000035">
    <property type="protein sequence ID" value="OGZ43359.1"/>
    <property type="molecule type" value="Genomic_DNA"/>
</dbReference>
<dbReference type="PANTHER" id="PTHR11252:SF0">
    <property type="entry name" value="POLYRIBONUCLEOTIDE NUCLEOTIDYLTRANSFERASE 1, MITOCHONDRIAL"/>
    <property type="match status" value="1"/>
</dbReference>
<proteinExistence type="predicted"/>
<dbReference type="FunFam" id="3.30.230.70:FF:000001">
    <property type="entry name" value="Polyribonucleotide nucleotidyltransferase"/>
    <property type="match status" value="1"/>
</dbReference>
<dbReference type="InterPro" id="IPR012162">
    <property type="entry name" value="PNPase"/>
</dbReference>
<keyword evidence="4" id="KW-0694">RNA-binding</keyword>
<reference evidence="7 8" key="1">
    <citation type="journal article" date="2016" name="Nat. Commun.">
        <title>Thousands of microbial genomes shed light on interconnected biogeochemical processes in an aquifer system.</title>
        <authorList>
            <person name="Anantharaman K."/>
            <person name="Brown C.T."/>
            <person name="Hug L.A."/>
            <person name="Sharon I."/>
            <person name="Castelle C.J."/>
            <person name="Probst A.J."/>
            <person name="Thomas B.C."/>
            <person name="Singh A."/>
            <person name="Wilkins M.J."/>
            <person name="Karaoz U."/>
            <person name="Brodie E.L."/>
            <person name="Williams K.H."/>
            <person name="Hubbard S.S."/>
            <person name="Banfield J.F."/>
        </authorList>
    </citation>
    <scope>NUCLEOTIDE SEQUENCE [LARGE SCALE GENOMIC DNA]</scope>
</reference>